<dbReference type="Proteomes" id="UP001162992">
    <property type="component" value="Chromosome 14"/>
</dbReference>
<protein>
    <submittedName>
        <fullName evidence="1">Uncharacterized protein</fullName>
    </submittedName>
</protein>
<name>A0ACC2BKY4_DIPCM</name>
<evidence type="ECO:0000313" key="2">
    <source>
        <dbReference type="Proteomes" id="UP001162992"/>
    </source>
</evidence>
<proteinExistence type="predicted"/>
<accession>A0ACC2BKY4</accession>
<gene>
    <name evidence="1" type="ORF">O6H91_14G001800</name>
</gene>
<reference evidence="2" key="1">
    <citation type="journal article" date="2024" name="Proc. Natl. Acad. Sci. U.S.A.">
        <title>Extraordinary preservation of gene collinearity over three hundred million years revealed in homosporous lycophytes.</title>
        <authorList>
            <person name="Li C."/>
            <person name="Wickell D."/>
            <person name="Kuo L.Y."/>
            <person name="Chen X."/>
            <person name="Nie B."/>
            <person name="Liao X."/>
            <person name="Peng D."/>
            <person name="Ji J."/>
            <person name="Jenkins J."/>
            <person name="Williams M."/>
            <person name="Shu S."/>
            <person name="Plott C."/>
            <person name="Barry K."/>
            <person name="Rajasekar S."/>
            <person name="Grimwood J."/>
            <person name="Han X."/>
            <person name="Sun S."/>
            <person name="Hou Z."/>
            <person name="He W."/>
            <person name="Dai G."/>
            <person name="Sun C."/>
            <person name="Schmutz J."/>
            <person name="Leebens-Mack J.H."/>
            <person name="Li F.W."/>
            <person name="Wang L."/>
        </authorList>
    </citation>
    <scope>NUCLEOTIDE SEQUENCE [LARGE SCALE GENOMIC DNA]</scope>
    <source>
        <strain evidence="2">cv. PW_Plant_1</strain>
    </source>
</reference>
<evidence type="ECO:0000313" key="1">
    <source>
        <dbReference type="EMBL" id="KAJ7530377.1"/>
    </source>
</evidence>
<organism evidence="1 2">
    <name type="scientific">Diphasiastrum complanatum</name>
    <name type="common">Issler's clubmoss</name>
    <name type="synonym">Lycopodium complanatum</name>
    <dbReference type="NCBI Taxonomy" id="34168"/>
    <lineage>
        <taxon>Eukaryota</taxon>
        <taxon>Viridiplantae</taxon>
        <taxon>Streptophyta</taxon>
        <taxon>Embryophyta</taxon>
        <taxon>Tracheophyta</taxon>
        <taxon>Lycopodiopsida</taxon>
        <taxon>Lycopodiales</taxon>
        <taxon>Lycopodiaceae</taxon>
        <taxon>Lycopodioideae</taxon>
        <taxon>Diphasiastrum</taxon>
    </lineage>
</organism>
<dbReference type="EMBL" id="CM055105">
    <property type="protein sequence ID" value="KAJ7530377.1"/>
    <property type="molecule type" value="Genomic_DNA"/>
</dbReference>
<comment type="caution">
    <text evidence="1">The sequence shown here is derived from an EMBL/GenBank/DDBJ whole genome shotgun (WGS) entry which is preliminary data.</text>
</comment>
<keyword evidence="2" id="KW-1185">Reference proteome</keyword>
<sequence length="82" mass="9348">MAHQHDAPGWYIGLLLLKTGCLQCAEGCKRYLMQYPSLEASQWHVFHQSQILLRQYLICPHNLNVAKPFGSPVHEQHTSSCS</sequence>